<reference evidence="1 2" key="1">
    <citation type="submission" date="2021-01" db="EMBL/GenBank/DDBJ databases">
        <title>Whole genome shotgun sequence of Verrucosispora andamanensis NBRC 109075.</title>
        <authorList>
            <person name="Komaki H."/>
            <person name="Tamura T."/>
        </authorList>
    </citation>
    <scope>NUCLEOTIDE SEQUENCE [LARGE SCALE GENOMIC DNA]</scope>
    <source>
        <strain evidence="1 2">NBRC 109075</strain>
    </source>
</reference>
<protein>
    <recommendedName>
        <fullName evidence="3">Mutator family transposase</fullName>
    </recommendedName>
</protein>
<dbReference type="RefSeq" id="WP_203999035.1">
    <property type="nucleotide sequence ID" value="NZ_BOOZ01000003.1"/>
</dbReference>
<gene>
    <name evidence="1" type="ORF">Van01_05200</name>
</gene>
<evidence type="ECO:0008006" key="3">
    <source>
        <dbReference type="Google" id="ProtNLM"/>
    </source>
</evidence>
<keyword evidence="2" id="KW-1185">Reference proteome</keyword>
<comment type="caution">
    <text evidence="1">The sequence shown here is derived from an EMBL/GenBank/DDBJ whole genome shotgun (WGS) entry which is preliminary data.</text>
</comment>
<sequence length="108" mass="11304">MEKVCQRGVALRGGATGPADVPTARNVLDDLRAVWVPSERGQHWDTLAGRLADRFPEAYSAVTPEALSALVRGKGVESRNVKSGGATRKGAYLADITTAAQQRDGGAG</sequence>
<accession>A0ABQ4HNU1</accession>
<proteinExistence type="predicted"/>
<dbReference type="Proteomes" id="UP000647017">
    <property type="component" value="Unassembled WGS sequence"/>
</dbReference>
<name>A0ABQ4HNU1_9ACTN</name>
<evidence type="ECO:0000313" key="2">
    <source>
        <dbReference type="Proteomes" id="UP000647017"/>
    </source>
</evidence>
<organism evidence="1 2">
    <name type="scientific">Micromonospora andamanensis</name>
    <dbReference type="NCBI Taxonomy" id="1287068"/>
    <lineage>
        <taxon>Bacteria</taxon>
        <taxon>Bacillati</taxon>
        <taxon>Actinomycetota</taxon>
        <taxon>Actinomycetes</taxon>
        <taxon>Micromonosporales</taxon>
        <taxon>Micromonosporaceae</taxon>
        <taxon>Micromonospora</taxon>
    </lineage>
</organism>
<dbReference type="EMBL" id="BOOZ01000003">
    <property type="protein sequence ID" value="GIJ07306.1"/>
    <property type="molecule type" value="Genomic_DNA"/>
</dbReference>
<evidence type="ECO:0000313" key="1">
    <source>
        <dbReference type="EMBL" id="GIJ07306.1"/>
    </source>
</evidence>